<feature type="DNA-binding region" description="H-T-H motif" evidence="3">
    <location>
        <begin position="25"/>
        <end position="44"/>
    </location>
</feature>
<dbReference type="STRING" id="930131.SAMN05216389_1039"/>
<evidence type="ECO:0000259" key="4">
    <source>
        <dbReference type="PROSITE" id="PS50977"/>
    </source>
</evidence>
<feature type="domain" description="HTH tetR-type" evidence="4">
    <location>
        <begin position="2"/>
        <end position="62"/>
    </location>
</feature>
<name>A0A1I0A0G7_9BACI</name>
<dbReference type="PANTHER" id="PTHR43479:SF22">
    <property type="entry name" value="TRANSCRIPTIONAL REGULATOR, TETR FAMILY"/>
    <property type="match status" value="1"/>
</dbReference>
<evidence type="ECO:0000256" key="2">
    <source>
        <dbReference type="ARBA" id="ARBA00023125"/>
    </source>
</evidence>
<proteinExistence type="predicted"/>
<dbReference type="GO" id="GO:0003677">
    <property type="term" value="F:DNA binding"/>
    <property type="evidence" value="ECO:0007669"/>
    <property type="project" value="UniProtKB-UniRule"/>
</dbReference>
<sequence>MNTKKMKLIEIGLTLFAEKGYHATSISEIAKQAGISKGAFYLYFQSKEDFVTTAFQYFHEKISEQMEKVDESHDDPRISLASQITVLTEFIYSYKGFITMHLRENISISGKTDELIKQMKVENFYWLRSNLLAIYGEKVSPILLDCIIQLEGLINSYFKWIVIDDINIDRSKVGGYIVRRIDQLIQAMLEEGEEPLATIDNFPKDTEESSNVQHMLNKLREKIKTLPLDQSKLSDLNEVLDEIEVEMTKEEPKKLLIQGFLAHVQRYPVLQEECEQIAKQFDIELLD</sequence>
<dbReference type="InterPro" id="IPR050624">
    <property type="entry name" value="HTH-type_Tx_Regulator"/>
</dbReference>
<dbReference type="RefSeq" id="WP_090867233.1">
    <property type="nucleotide sequence ID" value="NZ_FOHE01000003.1"/>
</dbReference>
<dbReference type="SUPFAM" id="SSF46689">
    <property type="entry name" value="Homeodomain-like"/>
    <property type="match status" value="1"/>
</dbReference>
<gene>
    <name evidence="5" type="ORF">SAMN05216389_1039</name>
</gene>
<dbReference type="InterPro" id="IPR009057">
    <property type="entry name" value="Homeodomain-like_sf"/>
</dbReference>
<keyword evidence="2 3" id="KW-0238">DNA-binding</keyword>
<organism evidence="5 6">
    <name type="scientific">Oceanobacillus limi</name>
    <dbReference type="NCBI Taxonomy" id="930131"/>
    <lineage>
        <taxon>Bacteria</taxon>
        <taxon>Bacillati</taxon>
        <taxon>Bacillota</taxon>
        <taxon>Bacilli</taxon>
        <taxon>Bacillales</taxon>
        <taxon>Bacillaceae</taxon>
        <taxon>Oceanobacillus</taxon>
    </lineage>
</organism>
<dbReference type="AlphaFoldDB" id="A0A1I0A0G7"/>
<evidence type="ECO:0000256" key="1">
    <source>
        <dbReference type="ARBA" id="ARBA00022491"/>
    </source>
</evidence>
<evidence type="ECO:0000256" key="3">
    <source>
        <dbReference type="PROSITE-ProRule" id="PRU00335"/>
    </source>
</evidence>
<reference evidence="5 6" key="1">
    <citation type="submission" date="2016-10" db="EMBL/GenBank/DDBJ databases">
        <authorList>
            <person name="de Groot N.N."/>
        </authorList>
    </citation>
    <scope>NUCLEOTIDE SEQUENCE [LARGE SCALE GENOMIC DNA]</scope>
    <source>
        <strain evidence="5 6">IBRC-M 10780</strain>
    </source>
</reference>
<evidence type="ECO:0000313" key="6">
    <source>
        <dbReference type="Proteomes" id="UP000198618"/>
    </source>
</evidence>
<dbReference type="Pfam" id="PF00440">
    <property type="entry name" value="TetR_N"/>
    <property type="match status" value="1"/>
</dbReference>
<dbReference type="EMBL" id="FOHE01000003">
    <property type="protein sequence ID" value="SES87550.1"/>
    <property type="molecule type" value="Genomic_DNA"/>
</dbReference>
<keyword evidence="1" id="KW-0678">Repressor</keyword>
<dbReference type="PROSITE" id="PS01081">
    <property type="entry name" value="HTH_TETR_1"/>
    <property type="match status" value="1"/>
</dbReference>
<dbReference type="PROSITE" id="PS50977">
    <property type="entry name" value="HTH_TETR_2"/>
    <property type="match status" value="1"/>
</dbReference>
<dbReference type="OrthoDB" id="9812993at2"/>
<dbReference type="PRINTS" id="PR00455">
    <property type="entry name" value="HTHTETR"/>
</dbReference>
<dbReference type="InterPro" id="IPR001647">
    <property type="entry name" value="HTH_TetR"/>
</dbReference>
<evidence type="ECO:0000313" key="5">
    <source>
        <dbReference type="EMBL" id="SES87550.1"/>
    </source>
</evidence>
<dbReference type="Proteomes" id="UP000198618">
    <property type="component" value="Unassembled WGS sequence"/>
</dbReference>
<accession>A0A1I0A0G7</accession>
<dbReference type="Gene3D" id="1.10.357.10">
    <property type="entry name" value="Tetracycline Repressor, domain 2"/>
    <property type="match status" value="1"/>
</dbReference>
<dbReference type="PANTHER" id="PTHR43479">
    <property type="entry name" value="ACREF/ENVCD OPERON REPRESSOR-RELATED"/>
    <property type="match status" value="1"/>
</dbReference>
<protein>
    <submittedName>
        <fullName evidence="5">Transcriptional regulator, TetR family</fullName>
    </submittedName>
</protein>
<keyword evidence="6" id="KW-1185">Reference proteome</keyword>
<dbReference type="InterPro" id="IPR023772">
    <property type="entry name" value="DNA-bd_HTH_TetR-type_CS"/>
</dbReference>